<name>A0A0L8HBB7_OCTBM</name>
<evidence type="ECO:0000313" key="2">
    <source>
        <dbReference type="EMBL" id="KOF86349.1"/>
    </source>
</evidence>
<gene>
    <name evidence="2" type="ORF">OCBIM_22018782mg</name>
</gene>
<keyword evidence="1" id="KW-0732">Signal</keyword>
<protein>
    <submittedName>
        <fullName evidence="2">Uncharacterized protein</fullName>
    </submittedName>
</protein>
<sequence length="43" mass="4791">MRILSVAILFSIASHSDGVEFLRSTMDDGKNCQCDKLTEDESK</sequence>
<feature type="chain" id="PRO_5005583601" evidence="1">
    <location>
        <begin position="19"/>
        <end position="43"/>
    </location>
</feature>
<dbReference type="AlphaFoldDB" id="A0A0L8HBB7"/>
<feature type="signal peptide" evidence="1">
    <location>
        <begin position="1"/>
        <end position="18"/>
    </location>
</feature>
<dbReference type="EMBL" id="KQ418676">
    <property type="protein sequence ID" value="KOF86349.1"/>
    <property type="molecule type" value="Genomic_DNA"/>
</dbReference>
<accession>A0A0L8HBB7</accession>
<organism evidence="2">
    <name type="scientific">Octopus bimaculoides</name>
    <name type="common">California two-spotted octopus</name>
    <dbReference type="NCBI Taxonomy" id="37653"/>
    <lineage>
        <taxon>Eukaryota</taxon>
        <taxon>Metazoa</taxon>
        <taxon>Spiralia</taxon>
        <taxon>Lophotrochozoa</taxon>
        <taxon>Mollusca</taxon>
        <taxon>Cephalopoda</taxon>
        <taxon>Coleoidea</taxon>
        <taxon>Octopodiformes</taxon>
        <taxon>Octopoda</taxon>
        <taxon>Incirrata</taxon>
        <taxon>Octopodidae</taxon>
        <taxon>Octopus</taxon>
    </lineage>
</organism>
<proteinExistence type="predicted"/>
<evidence type="ECO:0000256" key="1">
    <source>
        <dbReference type="SAM" id="SignalP"/>
    </source>
</evidence>
<reference evidence="2" key="1">
    <citation type="submission" date="2015-07" db="EMBL/GenBank/DDBJ databases">
        <title>MeaNS - Measles Nucleotide Surveillance Program.</title>
        <authorList>
            <person name="Tran T."/>
            <person name="Druce J."/>
        </authorList>
    </citation>
    <scope>NUCLEOTIDE SEQUENCE</scope>
    <source>
        <strain evidence="2">UCB-OBI-ISO-001</strain>
        <tissue evidence="2">Gonad</tissue>
    </source>
</reference>